<proteinExistence type="predicted"/>
<accession>A0A4Q4LY70</accession>
<evidence type="ECO:0000313" key="5">
    <source>
        <dbReference type="Proteomes" id="UP000293195"/>
    </source>
</evidence>
<keyword evidence="5" id="KW-1185">Reference proteome</keyword>
<dbReference type="Proteomes" id="UP000293195">
    <property type="component" value="Unassembled WGS sequence"/>
</dbReference>
<comment type="caution">
    <text evidence="2">The sequence shown here is derived from an EMBL/GenBank/DDBJ whole genome shotgun (WGS) entry which is preliminary data.</text>
</comment>
<dbReference type="Proteomes" id="UP000292402">
    <property type="component" value="Unassembled WGS sequence"/>
</dbReference>
<reference evidence="2" key="3">
    <citation type="journal article" date="2019" name="J. ISSAAS">
        <title>Genomics, evolutionary history and diagnostics of the Alternaria alternata species group including apple and Asian pear pathotypes.</title>
        <authorList>
            <person name="Armitage A.D."/>
            <person name="Cockerton H.M."/>
            <person name="Sreenivasaprasad S."/>
            <person name="Woodhall J."/>
            <person name="Lane C."/>
            <person name="Harrison R.J."/>
            <person name="Clarkson J.P."/>
        </authorList>
    </citation>
    <scope>NUCLEOTIDE SEQUENCE</scope>
    <source>
        <strain evidence="2">FERA 1082</strain>
    </source>
</reference>
<dbReference type="Proteomes" id="UP000292340">
    <property type="component" value="Unassembled WGS sequence"/>
</dbReference>
<evidence type="ECO:0000313" key="3">
    <source>
        <dbReference type="EMBL" id="RYN71244.1"/>
    </source>
</evidence>
<name>A0A4Q4LY70_9PLEO</name>
<reference evidence="1 4" key="2">
    <citation type="journal article" date="2019" name="bioRxiv">
        <title>Genomics, evolutionary history and diagnostics of the Alternaria alternata species group including apple and Asian pear pathotypes.</title>
        <authorList>
            <person name="Armitage A.D."/>
            <person name="Cockerton H.M."/>
            <person name="Sreenivasaprasad S."/>
            <person name="Woodhall J.W."/>
            <person name="Lane C.R."/>
            <person name="Harrison R.J."/>
            <person name="Clarkson J.P."/>
        </authorList>
    </citation>
    <scope>NUCLEOTIDE SEQUENCE [LARGE SCALE GENOMIC DNA]</scope>
    <source>
        <strain evidence="4">FERA 1082</strain>
        <strain evidence="1">FERA 1164</strain>
        <strain evidence="3">FERA 635</strain>
    </source>
</reference>
<protein>
    <submittedName>
        <fullName evidence="2">Uncharacterized protein</fullName>
    </submittedName>
</protein>
<organism evidence="2 4">
    <name type="scientific">Alternaria tenuissima</name>
    <dbReference type="NCBI Taxonomy" id="119927"/>
    <lineage>
        <taxon>Eukaryota</taxon>
        <taxon>Fungi</taxon>
        <taxon>Dikarya</taxon>
        <taxon>Ascomycota</taxon>
        <taxon>Pezizomycotina</taxon>
        <taxon>Dothideomycetes</taxon>
        <taxon>Pleosporomycetidae</taxon>
        <taxon>Pleosporales</taxon>
        <taxon>Pleosporineae</taxon>
        <taxon>Pleosporaceae</taxon>
        <taxon>Alternaria</taxon>
        <taxon>Alternaria sect. Alternaria</taxon>
        <taxon>Alternaria alternata complex</taxon>
    </lineage>
</organism>
<dbReference type="EMBL" id="PDXB01000094">
    <property type="protein sequence ID" value="RYN15837.1"/>
    <property type="molecule type" value="Genomic_DNA"/>
</dbReference>
<dbReference type="AlphaFoldDB" id="A0A4Q4LY70"/>
<evidence type="ECO:0000313" key="4">
    <source>
        <dbReference type="Proteomes" id="UP000292402"/>
    </source>
</evidence>
<dbReference type="EMBL" id="PDXF01000663">
    <property type="protein sequence ID" value="RYN71244.1"/>
    <property type="molecule type" value="Genomic_DNA"/>
</dbReference>
<evidence type="ECO:0000313" key="1">
    <source>
        <dbReference type="EMBL" id="RYN15837.1"/>
    </source>
</evidence>
<dbReference type="EMBL" id="PDXA01000096">
    <property type="protein sequence ID" value="RYN25367.1"/>
    <property type="molecule type" value="Genomic_DNA"/>
</dbReference>
<evidence type="ECO:0000313" key="2">
    <source>
        <dbReference type="EMBL" id="RYN25367.1"/>
    </source>
</evidence>
<gene>
    <name evidence="2" type="ORF">AA0114_g12708</name>
    <name evidence="1" type="ORF">AA0115_g12747</name>
    <name evidence="3" type="ORF">AA0119_g13673</name>
</gene>
<reference evidence="1" key="1">
    <citation type="submission" date="2017-10" db="EMBL/GenBank/DDBJ databases">
        <authorList>
            <person name="Armitage A.D."/>
            <person name="Barbara D.J."/>
            <person name="Woodhall J.W."/>
            <person name="Sreenivasaprasad S."/>
            <person name="Lane C.R."/>
            <person name="Clarkson J.P."/>
            <person name="Harrison R.J."/>
        </authorList>
    </citation>
    <scope>NUCLEOTIDE SEQUENCE</scope>
    <source>
        <strain evidence="1">FERA 1164</strain>
        <strain evidence="3">FERA 635</strain>
    </source>
</reference>
<sequence>MEKGVRREEVKNMSVSPWTALPAELREQVYAYVLTARLGLTYRTGTDGVDRICAREKQVGHGNMLSDRPSSLPCYLYHSLLAVSRRAAIVPEELEFNQIQYVSRQCYREAHGLEFRYNNILFEDSCDVSAGQRCRMFVNKAVKQHYARCLNLSIRGAGFSFGPSGFGSSSMTLVQFCLRHPKASLRLHHPSWSQQSPGFLLLGLAYAAAIRGHTLLEQLVREQGPMLNFDLTVIRSTLPKEGIPRNFRLAPWEESLDLPTLRESSGECLFFKGASSTVWLDVAENWFIEGL</sequence>